<evidence type="ECO:0000313" key="1">
    <source>
        <dbReference type="EMBL" id="KAK2547539.1"/>
    </source>
</evidence>
<sequence length="213" mass="23871">MGLAIRAQDDSSLLPHVETRFGESPVALVLTEANFETLVDISSVAREGNISETELAYPRFPLKQNADFVFPENLRAIHEALLNFLVIPILGSSPDGPVVDFGCQEHFGVAEVKCPETKYHVTTLDACQDPNFLCEAVDGHCKLKRTHPYFAQVQSHMGITGLSWCYFIVYTKKGISVERILLDTAHWGELKKKLQSLYFTHFIKIAASEFVKK</sequence>
<reference evidence="1" key="1">
    <citation type="journal article" date="2023" name="G3 (Bethesda)">
        <title>Whole genome assembly and annotation of the endangered Caribbean coral Acropora cervicornis.</title>
        <authorList>
            <person name="Selwyn J.D."/>
            <person name="Vollmer S.V."/>
        </authorList>
    </citation>
    <scope>NUCLEOTIDE SEQUENCE</scope>
    <source>
        <strain evidence="1">K2</strain>
    </source>
</reference>
<keyword evidence="2" id="KW-1185">Reference proteome</keyword>
<name>A0AAD9PR91_ACRCE</name>
<comment type="caution">
    <text evidence="1">The sequence shown here is derived from an EMBL/GenBank/DDBJ whole genome shotgun (WGS) entry which is preliminary data.</text>
</comment>
<dbReference type="GO" id="GO:0006281">
    <property type="term" value="P:DNA repair"/>
    <property type="evidence" value="ECO:0007669"/>
    <property type="project" value="UniProtKB-ARBA"/>
</dbReference>
<organism evidence="1 2">
    <name type="scientific">Acropora cervicornis</name>
    <name type="common">Staghorn coral</name>
    <dbReference type="NCBI Taxonomy" id="6130"/>
    <lineage>
        <taxon>Eukaryota</taxon>
        <taxon>Metazoa</taxon>
        <taxon>Cnidaria</taxon>
        <taxon>Anthozoa</taxon>
        <taxon>Hexacorallia</taxon>
        <taxon>Scleractinia</taxon>
        <taxon>Astrocoeniina</taxon>
        <taxon>Acroporidae</taxon>
        <taxon>Acropora</taxon>
    </lineage>
</organism>
<dbReference type="InterPro" id="IPR051703">
    <property type="entry name" value="NF-kappa-B_Signaling_Reg"/>
</dbReference>
<dbReference type="CDD" id="cd22343">
    <property type="entry name" value="PDDEXK_lambda_exonuclease-like"/>
    <property type="match status" value="1"/>
</dbReference>
<reference evidence="1" key="2">
    <citation type="journal article" date="2023" name="Science">
        <title>Genomic signatures of disease resistance in endangered staghorn corals.</title>
        <authorList>
            <person name="Vollmer S.V."/>
            <person name="Selwyn J.D."/>
            <person name="Despard B.A."/>
            <person name="Roesel C.L."/>
        </authorList>
    </citation>
    <scope>NUCLEOTIDE SEQUENCE</scope>
    <source>
        <strain evidence="1">K2</strain>
    </source>
</reference>
<dbReference type="Proteomes" id="UP001249851">
    <property type="component" value="Unassembled WGS sequence"/>
</dbReference>
<dbReference type="PANTHER" id="PTHR46609:SF7">
    <property type="match status" value="1"/>
</dbReference>
<dbReference type="EMBL" id="JARQWQ010000179">
    <property type="protein sequence ID" value="KAK2547539.1"/>
    <property type="molecule type" value="Genomic_DNA"/>
</dbReference>
<accession>A0AAD9PR91</accession>
<gene>
    <name evidence="1" type="ORF">P5673_032456</name>
</gene>
<dbReference type="SUPFAM" id="SSF52980">
    <property type="entry name" value="Restriction endonuclease-like"/>
    <property type="match status" value="1"/>
</dbReference>
<dbReference type="Gene3D" id="3.90.320.10">
    <property type="match status" value="1"/>
</dbReference>
<protein>
    <recommendedName>
        <fullName evidence="3">YqaJ viral recombinase domain-containing protein</fullName>
    </recommendedName>
</protein>
<dbReference type="InterPro" id="IPR011604">
    <property type="entry name" value="PDDEXK-like_dom_sf"/>
</dbReference>
<dbReference type="PANTHER" id="PTHR46609">
    <property type="entry name" value="EXONUCLEASE, PHAGE-TYPE/RECB, C-TERMINAL DOMAIN-CONTAINING PROTEIN"/>
    <property type="match status" value="1"/>
</dbReference>
<dbReference type="InterPro" id="IPR011335">
    <property type="entry name" value="Restrct_endonuc-II-like"/>
</dbReference>
<dbReference type="AlphaFoldDB" id="A0AAD9PR91"/>
<evidence type="ECO:0000313" key="2">
    <source>
        <dbReference type="Proteomes" id="UP001249851"/>
    </source>
</evidence>
<proteinExistence type="predicted"/>
<evidence type="ECO:0008006" key="3">
    <source>
        <dbReference type="Google" id="ProtNLM"/>
    </source>
</evidence>